<dbReference type="InterPro" id="IPR054722">
    <property type="entry name" value="PolX-like_BBD"/>
</dbReference>
<dbReference type="EMBL" id="JAUUTY010000005">
    <property type="protein sequence ID" value="KAK1631270.1"/>
    <property type="molecule type" value="Genomic_DNA"/>
</dbReference>
<dbReference type="SUPFAM" id="SSF57756">
    <property type="entry name" value="Retrovirus zinc finger-like domains"/>
    <property type="match status" value="1"/>
</dbReference>
<keyword evidence="4" id="KW-0812">Transmembrane</keyword>
<accession>A0AAD8RU33</accession>
<dbReference type="GO" id="GO:0008270">
    <property type="term" value="F:zinc ion binding"/>
    <property type="evidence" value="ECO:0007669"/>
    <property type="project" value="UniProtKB-KW"/>
</dbReference>
<feature type="region of interest" description="Disordered" evidence="3">
    <location>
        <begin position="1"/>
        <end position="23"/>
    </location>
</feature>
<dbReference type="Pfam" id="PF07727">
    <property type="entry name" value="RVT_2"/>
    <property type="match status" value="2"/>
</dbReference>
<keyword evidence="4" id="KW-0472">Membrane</keyword>
<keyword evidence="2" id="KW-0479">Metal-binding</keyword>
<reference evidence="6" key="1">
    <citation type="submission" date="2023-07" db="EMBL/GenBank/DDBJ databases">
        <title>A chromosome-level genome assembly of Lolium multiflorum.</title>
        <authorList>
            <person name="Chen Y."/>
            <person name="Copetti D."/>
            <person name="Kolliker R."/>
            <person name="Studer B."/>
        </authorList>
    </citation>
    <scope>NUCLEOTIDE SEQUENCE</scope>
    <source>
        <strain evidence="6">02402/16</strain>
        <tissue evidence="6">Leaf</tissue>
    </source>
</reference>
<keyword evidence="7" id="KW-1185">Reference proteome</keyword>
<feature type="compositionally biased region" description="Low complexity" evidence="3">
    <location>
        <begin position="9"/>
        <end position="23"/>
    </location>
</feature>
<dbReference type="PROSITE" id="PS50158">
    <property type="entry name" value="ZF_CCHC"/>
    <property type="match status" value="1"/>
</dbReference>
<gene>
    <name evidence="6" type="ORF">QYE76_005585</name>
</gene>
<feature type="transmembrane region" description="Helical" evidence="4">
    <location>
        <begin position="314"/>
        <end position="337"/>
    </location>
</feature>
<evidence type="ECO:0000313" key="7">
    <source>
        <dbReference type="Proteomes" id="UP001231189"/>
    </source>
</evidence>
<evidence type="ECO:0000313" key="6">
    <source>
        <dbReference type="EMBL" id="KAK1631270.1"/>
    </source>
</evidence>
<keyword evidence="1" id="KW-0064">Aspartyl protease</keyword>
<evidence type="ECO:0000259" key="5">
    <source>
        <dbReference type="PROSITE" id="PS50158"/>
    </source>
</evidence>
<dbReference type="InterPro" id="IPR043502">
    <property type="entry name" value="DNA/RNA_pol_sf"/>
</dbReference>
<protein>
    <recommendedName>
        <fullName evidence="5">CCHC-type domain-containing protein</fullName>
    </recommendedName>
</protein>
<dbReference type="SUPFAM" id="SSF56672">
    <property type="entry name" value="DNA/RNA polymerases"/>
    <property type="match status" value="1"/>
</dbReference>
<comment type="caution">
    <text evidence="6">The sequence shown here is derived from an EMBL/GenBank/DDBJ whole genome shotgun (WGS) entry which is preliminary data.</text>
</comment>
<dbReference type="GO" id="GO:0003676">
    <property type="term" value="F:nucleic acid binding"/>
    <property type="evidence" value="ECO:0007669"/>
    <property type="project" value="InterPro"/>
</dbReference>
<keyword evidence="2" id="KW-0862">Zinc</keyword>
<dbReference type="InterPro" id="IPR001878">
    <property type="entry name" value="Znf_CCHC"/>
</dbReference>
<keyword evidence="1" id="KW-0645">Protease</keyword>
<dbReference type="AlphaFoldDB" id="A0AAD8RU33"/>
<keyword evidence="1" id="KW-0378">Hydrolase</keyword>
<dbReference type="PANTHER" id="PTHR11439:SF440">
    <property type="entry name" value="INTEGRASE CATALYTIC DOMAIN-CONTAINING PROTEIN"/>
    <property type="match status" value="1"/>
</dbReference>
<evidence type="ECO:0000256" key="2">
    <source>
        <dbReference type="PROSITE-ProRule" id="PRU00047"/>
    </source>
</evidence>
<dbReference type="Proteomes" id="UP001231189">
    <property type="component" value="Unassembled WGS sequence"/>
</dbReference>
<keyword evidence="4" id="KW-1133">Transmembrane helix</keyword>
<dbReference type="PANTHER" id="PTHR11439">
    <property type="entry name" value="GAG-POL-RELATED RETROTRANSPOSON"/>
    <property type="match status" value="1"/>
</dbReference>
<organism evidence="6 7">
    <name type="scientific">Lolium multiflorum</name>
    <name type="common">Italian ryegrass</name>
    <name type="synonym">Lolium perenne subsp. multiflorum</name>
    <dbReference type="NCBI Taxonomy" id="4521"/>
    <lineage>
        <taxon>Eukaryota</taxon>
        <taxon>Viridiplantae</taxon>
        <taxon>Streptophyta</taxon>
        <taxon>Embryophyta</taxon>
        <taxon>Tracheophyta</taxon>
        <taxon>Spermatophyta</taxon>
        <taxon>Magnoliopsida</taxon>
        <taxon>Liliopsida</taxon>
        <taxon>Poales</taxon>
        <taxon>Poaceae</taxon>
        <taxon>BOP clade</taxon>
        <taxon>Pooideae</taxon>
        <taxon>Poodae</taxon>
        <taxon>Poeae</taxon>
        <taxon>Poeae Chloroplast Group 2 (Poeae type)</taxon>
        <taxon>Loliodinae</taxon>
        <taxon>Loliinae</taxon>
        <taxon>Lolium</taxon>
    </lineage>
</organism>
<sequence length="566" mass="63201">MVQKKPYNKNKGNNKPSFNKPTKTTTFKKKKMINKADLSCFTCGEAGHFSKDCPERADRKKKARQVNTVTASNADGYGDLFTVLSVARDSSVLMGNGSHASVRGVGTVDLKFTSGKIVQLRNVQHVPTMNKNLVSGSLLCEMGLSKRRRIEKSFGGDFIVYLVDDTPTSIAEAYASPDADDWKEAVHNEMDSILSNGTWSYQNDPMDASRANGVQEEAKTDGTIEKYKAACSKGYTQREGEDYFDTYSPVARLTTIRVLLSMAASYGLIVHEMDVKTAFLNGELEEEIYMDQPDGFVVKGEERNALLSMRLTSAFTIAMVGAKVLYYVCMWMILIFGTNMKVIHEVKSFLSKSFDMKDLGEADVILNIKLIKNESGITLTQSHYVEKILSRFGYIDRKPSSTPPVTLRKNRRIAIDQLRYSQIVGSLMYLASATRPDISFAVSKLSRFMSNPGTDHWHALDRVMRYLCGTMSYGIHYSGHPAVLEGYSDSNWISDVADLYATSGYVFTFGGGAVSWRSSKQTILTRSTMEAELPALDTTTVESEWLRELLMDLLWLKNLSGNPFEL</sequence>
<dbReference type="Gene3D" id="4.10.60.10">
    <property type="entry name" value="Zinc finger, CCHC-type"/>
    <property type="match status" value="1"/>
</dbReference>
<name>A0AAD8RU33_LOLMU</name>
<dbReference type="InterPro" id="IPR036875">
    <property type="entry name" value="Znf_CCHC_sf"/>
</dbReference>
<feature type="domain" description="CCHC-type" evidence="5">
    <location>
        <begin position="40"/>
        <end position="55"/>
    </location>
</feature>
<proteinExistence type="predicted"/>
<dbReference type="Pfam" id="PF00098">
    <property type="entry name" value="zf-CCHC"/>
    <property type="match status" value="1"/>
</dbReference>
<evidence type="ECO:0000256" key="4">
    <source>
        <dbReference type="SAM" id="Phobius"/>
    </source>
</evidence>
<evidence type="ECO:0000256" key="1">
    <source>
        <dbReference type="ARBA" id="ARBA00022750"/>
    </source>
</evidence>
<dbReference type="InterPro" id="IPR013103">
    <property type="entry name" value="RVT_2"/>
</dbReference>
<dbReference type="Pfam" id="PF22936">
    <property type="entry name" value="Pol_BBD"/>
    <property type="match status" value="1"/>
</dbReference>
<dbReference type="SMART" id="SM00343">
    <property type="entry name" value="ZnF_C2HC"/>
    <property type="match status" value="1"/>
</dbReference>
<keyword evidence="2" id="KW-0863">Zinc-finger</keyword>
<dbReference type="GO" id="GO:0004190">
    <property type="term" value="F:aspartic-type endopeptidase activity"/>
    <property type="evidence" value="ECO:0007669"/>
    <property type="project" value="UniProtKB-KW"/>
</dbReference>
<evidence type="ECO:0000256" key="3">
    <source>
        <dbReference type="SAM" id="MobiDB-lite"/>
    </source>
</evidence>
<dbReference type="CDD" id="cd09272">
    <property type="entry name" value="RNase_HI_RT_Ty1"/>
    <property type="match status" value="1"/>
</dbReference>